<feature type="region of interest" description="Disordered" evidence="3">
    <location>
        <begin position="545"/>
        <end position="569"/>
    </location>
</feature>
<dbReference type="FunFam" id="3.40.50.1010:FF:000051">
    <property type="entry name" value="Rad2-like endonuclease, putative (AFU_orthologue AFUA_3G13260)"/>
    <property type="match status" value="1"/>
</dbReference>
<dbReference type="SUPFAM" id="SSF88723">
    <property type="entry name" value="PIN domain-like"/>
    <property type="match status" value="1"/>
</dbReference>
<keyword evidence="2" id="KW-0378">Hydrolase</keyword>
<gene>
    <name evidence="6" type="ORF">POLS_LOCUS9372</name>
</gene>
<keyword evidence="1" id="KW-0540">Nuclease</keyword>
<dbReference type="InterPro" id="IPR041177">
    <property type="entry name" value="GEN1_C"/>
</dbReference>
<dbReference type="InterPro" id="IPR006084">
    <property type="entry name" value="XPG/Rad2"/>
</dbReference>
<evidence type="ECO:0000256" key="3">
    <source>
        <dbReference type="SAM" id="MobiDB-lite"/>
    </source>
</evidence>
<dbReference type="AlphaFoldDB" id="A0A9W4IG55"/>
<feature type="region of interest" description="Disordered" evidence="3">
    <location>
        <begin position="407"/>
        <end position="447"/>
    </location>
</feature>
<dbReference type="Pfam" id="PF00867">
    <property type="entry name" value="XPG_I"/>
    <property type="match status" value="1"/>
</dbReference>
<dbReference type="InterPro" id="IPR006085">
    <property type="entry name" value="XPG_DNA_repair_N"/>
</dbReference>
<feature type="compositionally biased region" description="Polar residues" evidence="3">
    <location>
        <begin position="756"/>
        <end position="774"/>
    </location>
</feature>
<organism evidence="6 7">
    <name type="scientific">Penicillium olsonii</name>
    <dbReference type="NCBI Taxonomy" id="99116"/>
    <lineage>
        <taxon>Eukaryota</taxon>
        <taxon>Fungi</taxon>
        <taxon>Dikarya</taxon>
        <taxon>Ascomycota</taxon>
        <taxon>Pezizomycotina</taxon>
        <taxon>Eurotiomycetes</taxon>
        <taxon>Eurotiomycetidae</taxon>
        <taxon>Eurotiales</taxon>
        <taxon>Aspergillaceae</taxon>
        <taxon>Penicillium</taxon>
    </lineage>
</organism>
<feature type="compositionally biased region" description="Acidic residues" evidence="3">
    <location>
        <begin position="423"/>
        <end position="432"/>
    </location>
</feature>
<dbReference type="InterPro" id="IPR029060">
    <property type="entry name" value="PIN-like_dom_sf"/>
</dbReference>
<feature type="region of interest" description="Disordered" evidence="3">
    <location>
        <begin position="671"/>
        <end position="714"/>
    </location>
</feature>
<dbReference type="GO" id="GO:0017108">
    <property type="term" value="F:5'-flap endonuclease activity"/>
    <property type="evidence" value="ECO:0007669"/>
    <property type="project" value="TreeGrafter"/>
</dbReference>
<dbReference type="Proteomes" id="UP001153618">
    <property type="component" value="Unassembled WGS sequence"/>
</dbReference>
<feature type="domain" description="XPG N-terminal" evidence="5">
    <location>
        <begin position="19"/>
        <end position="100"/>
    </location>
</feature>
<dbReference type="OrthoDB" id="2959108at2759"/>
<dbReference type="InterPro" id="IPR006086">
    <property type="entry name" value="XPG-I_dom"/>
</dbReference>
<evidence type="ECO:0000259" key="5">
    <source>
        <dbReference type="SMART" id="SM00485"/>
    </source>
</evidence>
<dbReference type="PANTHER" id="PTHR11081">
    <property type="entry name" value="FLAP ENDONUCLEASE FAMILY MEMBER"/>
    <property type="match status" value="1"/>
</dbReference>
<evidence type="ECO:0000256" key="1">
    <source>
        <dbReference type="ARBA" id="ARBA00022722"/>
    </source>
</evidence>
<dbReference type="PRINTS" id="PR00853">
    <property type="entry name" value="XPGRADSUPER"/>
</dbReference>
<accession>A0A9W4IG55</accession>
<dbReference type="Gene3D" id="3.40.50.1010">
    <property type="entry name" value="5'-nuclease"/>
    <property type="match status" value="2"/>
</dbReference>
<evidence type="ECO:0000313" key="6">
    <source>
        <dbReference type="EMBL" id="CAG8276963.1"/>
    </source>
</evidence>
<keyword evidence="7" id="KW-1185">Reference proteome</keyword>
<dbReference type="SMART" id="SM00485">
    <property type="entry name" value="XPGN"/>
    <property type="match status" value="1"/>
</dbReference>
<dbReference type="SMART" id="SM00484">
    <property type="entry name" value="XPGI"/>
    <property type="match status" value="1"/>
</dbReference>
<dbReference type="GO" id="GO:0008821">
    <property type="term" value="F:crossover junction DNA endonuclease activity"/>
    <property type="evidence" value="ECO:0007669"/>
    <property type="project" value="InterPro"/>
</dbReference>
<dbReference type="InterPro" id="IPR036279">
    <property type="entry name" value="5-3_exonuclease_C_sf"/>
</dbReference>
<evidence type="ECO:0000313" key="7">
    <source>
        <dbReference type="Proteomes" id="UP001153618"/>
    </source>
</evidence>
<protein>
    <submittedName>
        <fullName evidence="6">Uncharacterized protein</fullName>
    </submittedName>
</protein>
<feature type="domain" description="XPG-I" evidence="4">
    <location>
        <begin position="109"/>
        <end position="187"/>
    </location>
</feature>
<name>A0A9W4IG55_PENOL</name>
<dbReference type="Pfam" id="PF18380">
    <property type="entry name" value="GEN1_C"/>
    <property type="match status" value="1"/>
</dbReference>
<evidence type="ECO:0000256" key="2">
    <source>
        <dbReference type="ARBA" id="ARBA00022801"/>
    </source>
</evidence>
<feature type="compositionally biased region" description="Basic residues" evidence="3">
    <location>
        <begin position="499"/>
        <end position="509"/>
    </location>
</feature>
<sequence length="891" mass="97645">MLRLINTIGPGERISLAKLAITHLERTARPIRIAVDISIWLFQVQAGRGGRNPELRTLFFRLLKLLALPVHPLFVYDGPHKPAFKRGKAVSARSHGSAPIIRRSKDLLERFRFPWHEAPGEAEAECARLQQAGIVDAVMSNDVDALMFGSSMTIMNFSKESGSGTSSATHVTCYAMGQEGHPSNIPLDRPGMILFAMLSGGDYLPSGVEKCGSKVSAEIAQAGFGEDLLNAIAVGPNSDKELKEWRERLQYELDTNYSRYFTCKHPAIKIPEDFPDRTILEYYARPKVSGDGDMAFLRNRLQQAWDQDIDPLAIRAFAANHFDWNYRTGATKVTKLLAEPLLSYRLRLQRPVMGVSSGFSFVPDAPQTCHKVYKSRSSFATDAMPELQLDMLPVDVVGLDLLGEELPPPVNMGSASSQSILNEEGDDEDPDLADSTAPTTPSKSRVTKRYDPFSVGKIWVFETVAKVGIPDVVAKWEKEKADKEAEKAEKARAAAARKTGSRRAGPKKKGPLDAGMKHGSILKYGTLTKEKPELSTAEKARLLDAATSKKTSTNPLSRLVGKSDSSPIVLDQEDDPFAPSMYSRQGASPTMRYVSQQVDDLLESFNSMCNLSPTSNTKQRPPADQALARSRTRIGVTGGAEIEEAETTLDIHDVQAPSTKLKGLRISYSSPEASFDEQSDLNLPALSSRTKKPRPKSKQVAGSKFEEESVQDQDIEKAIESLSLSTLTKAETVQENINPVQKPRQPKPKKKVQKSDPCSPSPNSQIAKVSSPSKTAKDGPHAAPEPEIPSHPGSREIGEHAVMPSDQTCTKRNKPKLASSSRASRVKAPPTSQKYETKGHLENIIIQDGSWSIDTSPSDEVTPASSQNTTHRQPQGSKKKRIARVSIIDLV</sequence>
<dbReference type="GO" id="GO:0006281">
    <property type="term" value="P:DNA repair"/>
    <property type="evidence" value="ECO:0007669"/>
    <property type="project" value="UniProtKB-ARBA"/>
</dbReference>
<evidence type="ECO:0000259" key="4">
    <source>
        <dbReference type="SMART" id="SM00484"/>
    </source>
</evidence>
<comment type="caution">
    <text evidence="6">The sequence shown here is derived from an EMBL/GenBank/DDBJ whole genome shotgun (WGS) entry which is preliminary data.</text>
</comment>
<feature type="region of interest" description="Disordered" evidence="3">
    <location>
        <begin position="727"/>
        <end position="891"/>
    </location>
</feature>
<feature type="compositionally biased region" description="Basic and acidic residues" evidence="3">
    <location>
        <begin position="479"/>
        <end position="492"/>
    </location>
</feature>
<proteinExistence type="predicted"/>
<dbReference type="PANTHER" id="PTHR11081:SF75">
    <property type="entry name" value="ENDONUCLEASE, PUTATIVE (AFU_ORTHOLOGUE AFUA_3G13260)-RELATED"/>
    <property type="match status" value="1"/>
</dbReference>
<dbReference type="CDD" id="cd09906">
    <property type="entry name" value="H3TH_YEN1"/>
    <property type="match status" value="1"/>
</dbReference>
<reference evidence="6" key="1">
    <citation type="submission" date="2021-07" db="EMBL/GenBank/DDBJ databases">
        <authorList>
            <person name="Branca A.L. A."/>
        </authorList>
    </citation>
    <scope>NUCLEOTIDE SEQUENCE</scope>
</reference>
<feature type="compositionally biased region" description="Polar residues" evidence="3">
    <location>
        <begin position="727"/>
        <end position="738"/>
    </location>
</feature>
<feature type="region of interest" description="Disordered" evidence="3">
    <location>
        <begin position="479"/>
        <end position="517"/>
    </location>
</feature>
<dbReference type="SUPFAM" id="SSF47807">
    <property type="entry name" value="5' to 3' exonuclease, C-terminal subdomain"/>
    <property type="match status" value="1"/>
</dbReference>
<dbReference type="InterPro" id="IPR037316">
    <property type="entry name" value="Yen1_H3TH"/>
</dbReference>
<dbReference type="CDD" id="cd09870">
    <property type="entry name" value="PIN_YEN1"/>
    <property type="match status" value="1"/>
</dbReference>
<dbReference type="FunFam" id="3.40.50.1010:FF:000037">
    <property type="entry name" value="Rad2-like endonuclease, putative (AFU_orthologue AFUA_3G13260)"/>
    <property type="match status" value="1"/>
</dbReference>
<dbReference type="EMBL" id="CAJVOS010000093">
    <property type="protein sequence ID" value="CAG8276963.1"/>
    <property type="molecule type" value="Genomic_DNA"/>
</dbReference>
<feature type="compositionally biased region" description="Polar residues" evidence="3">
    <location>
        <begin position="849"/>
        <end position="876"/>
    </location>
</feature>